<dbReference type="NCBIfam" id="TIGR00112">
    <property type="entry name" value="proC"/>
    <property type="match status" value="1"/>
</dbReference>
<feature type="domain" description="Pyrroline-5-carboxylate reductase dimerisation" evidence="10">
    <location>
        <begin position="201"/>
        <end position="305"/>
    </location>
</feature>
<evidence type="ECO:0000256" key="5">
    <source>
        <dbReference type="HAMAP-Rule" id="MF_01925"/>
    </source>
</evidence>
<name>Q3MCP7_TRIV2</name>
<dbReference type="GO" id="GO:0055129">
    <property type="term" value="P:L-proline biosynthetic process"/>
    <property type="evidence" value="ECO:0007669"/>
    <property type="project" value="UniProtKB-UniRule"/>
</dbReference>
<comment type="catalytic activity">
    <reaction evidence="5 8">
        <text>L-proline + NADP(+) = (S)-1-pyrroline-5-carboxylate + NADPH + 2 H(+)</text>
        <dbReference type="Rhea" id="RHEA:14109"/>
        <dbReference type="ChEBI" id="CHEBI:15378"/>
        <dbReference type="ChEBI" id="CHEBI:17388"/>
        <dbReference type="ChEBI" id="CHEBI:57783"/>
        <dbReference type="ChEBI" id="CHEBI:58349"/>
        <dbReference type="ChEBI" id="CHEBI:60039"/>
        <dbReference type="EC" id="1.5.1.2"/>
    </reaction>
</comment>
<comment type="similarity">
    <text evidence="1 5 8">Belongs to the pyrroline-5-carboxylate reductase family.</text>
</comment>
<evidence type="ECO:0000313" key="12">
    <source>
        <dbReference type="Proteomes" id="UP000002533"/>
    </source>
</evidence>
<evidence type="ECO:0000313" key="11">
    <source>
        <dbReference type="EMBL" id="ABA21239.1"/>
    </source>
</evidence>
<organism evidence="11 12">
    <name type="scientific">Trichormus variabilis (strain ATCC 29413 / PCC 7937)</name>
    <name type="common">Anabaena variabilis</name>
    <dbReference type="NCBI Taxonomy" id="240292"/>
    <lineage>
        <taxon>Bacteria</taxon>
        <taxon>Bacillati</taxon>
        <taxon>Cyanobacteriota</taxon>
        <taxon>Cyanophyceae</taxon>
        <taxon>Nostocales</taxon>
        <taxon>Nostocaceae</taxon>
        <taxon>Trichormus</taxon>
    </lineage>
</organism>
<dbReference type="FunFam" id="1.10.3730.10:FF:000001">
    <property type="entry name" value="Pyrroline-5-carboxylate reductase"/>
    <property type="match status" value="1"/>
</dbReference>
<dbReference type="PIRSF" id="PIRSF000193">
    <property type="entry name" value="Pyrrol-5-carb_rd"/>
    <property type="match status" value="1"/>
</dbReference>
<evidence type="ECO:0000256" key="7">
    <source>
        <dbReference type="PIRSR" id="PIRSR000193-1"/>
    </source>
</evidence>
<dbReference type="InterPro" id="IPR028939">
    <property type="entry name" value="P5C_Rdtase_cat_N"/>
</dbReference>
<dbReference type="EC" id="1.5.1.2" evidence="5 6"/>
<feature type="binding site" evidence="7">
    <location>
        <position position="96"/>
    </location>
    <ligand>
        <name>NADPH</name>
        <dbReference type="ChEBI" id="CHEBI:57783"/>
    </ligand>
</feature>
<dbReference type="PANTHER" id="PTHR11645">
    <property type="entry name" value="PYRROLINE-5-CARBOXYLATE REDUCTASE"/>
    <property type="match status" value="1"/>
</dbReference>
<dbReference type="PANTHER" id="PTHR11645:SF66">
    <property type="entry name" value="PYRROLINE-5-CARBOXYLATE REDUCTASE"/>
    <property type="match status" value="1"/>
</dbReference>
<keyword evidence="5 8" id="KW-0641">Proline biosynthesis</keyword>
<evidence type="ECO:0000259" key="10">
    <source>
        <dbReference type="Pfam" id="PF14748"/>
    </source>
</evidence>
<protein>
    <recommendedName>
        <fullName evidence="5 6">Pyrroline-5-carboxylate reductase</fullName>
        <shortName evidence="5">P5C reductase</shortName>
        <shortName evidence="5">P5CR</shortName>
        <ecNumber evidence="5 6">1.5.1.2</ecNumber>
    </recommendedName>
    <alternativeName>
        <fullName evidence="5">PCA reductase</fullName>
    </alternativeName>
</protein>
<comment type="catalytic activity">
    <reaction evidence="5">
        <text>L-proline + NAD(+) = (S)-1-pyrroline-5-carboxylate + NADH + 2 H(+)</text>
        <dbReference type="Rhea" id="RHEA:14105"/>
        <dbReference type="ChEBI" id="CHEBI:15378"/>
        <dbReference type="ChEBI" id="CHEBI:17388"/>
        <dbReference type="ChEBI" id="CHEBI:57540"/>
        <dbReference type="ChEBI" id="CHEBI:57945"/>
        <dbReference type="ChEBI" id="CHEBI:60039"/>
        <dbReference type="EC" id="1.5.1.2"/>
    </reaction>
</comment>
<dbReference type="eggNOG" id="COG0345">
    <property type="taxonomic scope" value="Bacteria"/>
</dbReference>
<reference evidence="12" key="1">
    <citation type="journal article" date="2014" name="Stand. Genomic Sci.">
        <title>Complete genome sequence of Anabaena variabilis ATCC 29413.</title>
        <authorList>
            <person name="Thiel T."/>
            <person name="Pratte B.S."/>
            <person name="Zhong J."/>
            <person name="Goodwin L."/>
            <person name="Copeland A."/>
            <person name="Lucas S."/>
            <person name="Han C."/>
            <person name="Pitluck S."/>
            <person name="Land M.L."/>
            <person name="Kyrpides N.C."/>
            <person name="Woyke T."/>
        </authorList>
    </citation>
    <scope>NUCLEOTIDE SEQUENCE [LARGE SCALE GENOMIC DNA]</scope>
    <source>
        <strain evidence="12">ATCC 29413 / PCC 7937</strain>
    </source>
</reference>
<comment type="pathway">
    <text evidence="5 8">Amino-acid biosynthesis; L-proline biosynthesis; L-proline from L-glutamate 5-semialdehyde: step 1/1.</text>
</comment>
<keyword evidence="2 5" id="KW-0521">NADP</keyword>
<accession>Q3MCP7</accession>
<sequence length="314" mass="33593">MASPTLRANRTFQERGVWGEVIEFTLIYLKKIRGAAMLGDLKIAFIGGGTMGEMIISRLLSTKTVEKSELIIVSEPYSTRCLYLEKEYGVHTTNCNIEAVQGASIVILAVKPQVLPEVMAVLKDQIPPDALVISIVGGASVSSLCQGLNHGAVVRTMPNIAVQVGHGTTVWSASSNVTEIQRSHTQIILQALGKEFVTQNEHYLDMATALSSAGTGFVFLYIEAMIDAGVQMGLTRIQAQELTLHTIAGSVELMLQTNEHPAVLRNKVTSPGGVTAAGIYELEKGGMRTSISNAFSTALSRTQQLGNISCSISG</sequence>
<evidence type="ECO:0000256" key="3">
    <source>
        <dbReference type="ARBA" id="ARBA00023002"/>
    </source>
</evidence>
<dbReference type="Gene3D" id="3.40.50.720">
    <property type="entry name" value="NAD(P)-binding Rossmann-like Domain"/>
    <property type="match status" value="1"/>
</dbReference>
<dbReference type="UniPathway" id="UPA00098">
    <property type="reaction ID" value="UER00361"/>
</dbReference>
<feature type="binding site" evidence="7">
    <location>
        <begin position="46"/>
        <end position="51"/>
    </location>
    <ligand>
        <name>NADP(+)</name>
        <dbReference type="ChEBI" id="CHEBI:58349"/>
    </ligand>
</feature>
<dbReference type="InterPro" id="IPR000304">
    <property type="entry name" value="Pyrroline-COOH_reductase"/>
</dbReference>
<keyword evidence="3 5" id="KW-0560">Oxidoreductase</keyword>
<keyword evidence="5" id="KW-0963">Cytoplasm</keyword>
<evidence type="ECO:0000256" key="4">
    <source>
        <dbReference type="ARBA" id="ARBA00058118"/>
    </source>
</evidence>
<dbReference type="HAMAP" id="MF_01925">
    <property type="entry name" value="P5C_reductase"/>
    <property type="match status" value="1"/>
</dbReference>
<dbReference type="STRING" id="240292.Ava_1616"/>
<evidence type="ECO:0000256" key="1">
    <source>
        <dbReference type="ARBA" id="ARBA00005525"/>
    </source>
</evidence>
<dbReference type="Proteomes" id="UP000002533">
    <property type="component" value="Chromosome"/>
</dbReference>
<dbReference type="Pfam" id="PF03807">
    <property type="entry name" value="F420_oxidored"/>
    <property type="match status" value="1"/>
</dbReference>
<dbReference type="InterPro" id="IPR036291">
    <property type="entry name" value="NAD(P)-bd_dom_sf"/>
</dbReference>
<dbReference type="GO" id="GO:0004735">
    <property type="term" value="F:pyrroline-5-carboxylate reductase activity"/>
    <property type="evidence" value="ECO:0007669"/>
    <property type="project" value="UniProtKB-UniRule"/>
</dbReference>
<dbReference type="HOGENOM" id="CLU_042344_0_0_3"/>
<dbReference type="InterPro" id="IPR053790">
    <property type="entry name" value="P5CR-like_CS"/>
</dbReference>
<evidence type="ECO:0000256" key="8">
    <source>
        <dbReference type="RuleBase" id="RU003903"/>
    </source>
</evidence>
<dbReference type="EMBL" id="CP000117">
    <property type="protein sequence ID" value="ABA21239.1"/>
    <property type="molecule type" value="Genomic_DNA"/>
</dbReference>
<feature type="domain" description="Pyrroline-5-carboxylate reductase catalytic N-terminal" evidence="9">
    <location>
        <begin position="42"/>
        <end position="136"/>
    </location>
</feature>
<dbReference type="InterPro" id="IPR008927">
    <property type="entry name" value="6-PGluconate_DH-like_C_sf"/>
</dbReference>
<proteinExistence type="inferred from homology"/>
<comment type="subcellular location">
    <subcellularLocation>
        <location evidence="5">Cytoplasm</location>
    </subcellularLocation>
</comment>
<dbReference type="SUPFAM" id="SSF48179">
    <property type="entry name" value="6-phosphogluconate dehydrogenase C-terminal domain-like"/>
    <property type="match status" value="1"/>
</dbReference>
<dbReference type="Gene3D" id="1.10.3730.10">
    <property type="entry name" value="ProC C-terminal domain-like"/>
    <property type="match status" value="1"/>
</dbReference>
<dbReference type="KEGG" id="ava:Ava_1616"/>
<feature type="binding site" evidence="7">
    <location>
        <position position="74"/>
    </location>
    <ligand>
        <name>NADP(+)</name>
        <dbReference type="ChEBI" id="CHEBI:58349"/>
    </ligand>
</feature>
<gene>
    <name evidence="5" type="primary">proC</name>
    <name evidence="11" type="ordered locus">Ava_1616</name>
</gene>
<dbReference type="InterPro" id="IPR029036">
    <property type="entry name" value="P5CR_dimer"/>
</dbReference>
<evidence type="ECO:0000256" key="2">
    <source>
        <dbReference type="ARBA" id="ARBA00022857"/>
    </source>
</evidence>
<keyword evidence="5 8" id="KW-0028">Amino-acid biosynthesis</keyword>
<dbReference type="Pfam" id="PF14748">
    <property type="entry name" value="P5CR_dimer"/>
    <property type="match status" value="1"/>
</dbReference>
<dbReference type="PROSITE" id="PS00521">
    <property type="entry name" value="P5CR"/>
    <property type="match status" value="1"/>
</dbReference>
<comment type="function">
    <text evidence="4 5">Catalyzes the reduction of 1-pyrroline-5-carboxylate (PCA) to L-proline.</text>
</comment>
<dbReference type="AlphaFoldDB" id="Q3MCP7"/>
<evidence type="ECO:0000256" key="6">
    <source>
        <dbReference type="NCBIfam" id="TIGR00112"/>
    </source>
</evidence>
<dbReference type="GO" id="GO:0005737">
    <property type="term" value="C:cytoplasm"/>
    <property type="evidence" value="ECO:0007669"/>
    <property type="project" value="UniProtKB-SubCell"/>
</dbReference>
<feature type="binding site" evidence="7">
    <location>
        <begin position="109"/>
        <end position="112"/>
    </location>
    <ligand>
        <name>NADP(+)</name>
        <dbReference type="ChEBI" id="CHEBI:58349"/>
    </ligand>
</feature>
<dbReference type="SUPFAM" id="SSF51735">
    <property type="entry name" value="NAD(P)-binding Rossmann-fold domains"/>
    <property type="match status" value="1"/>
</dbReference>
<evidence type="ECO:0000259" key="9">
    <source>
        <dbReference type="Pfam" id="PF03807"/>
    </source>
</evidence>